<sequence>MTRSRQSTSSRTVGAWVAAALVPVGFLLGLVLTYVLEGVLAGSTVGDERSLTADLVGALLTIVLVVVPASAAWRLGRRAEKDGDPRGAYPRLVGGVLGGLGVAVVVVQLVVNASSGAY</sequence>
<keyword evidence="1" id="KW-1133">Transmembrane helix</keyword>
<protein>
    <recommendedName>
        <fullName evidence="4">DUF4190 domain-containing protein</fullName>
    </recommendedName>
</protein>
<name>A0ABU7Z301_9MICO</name>
<organism evidence="2 3">
    <name type="scientific">Isoptericola haloaureus</name>
    <dbReference type="NCBI Taxonomy" id="1542902"/>
    <lineage>
        <taxon>Bacteria</taxon>
        <taxon>Bacillati</taxon>
        <taxon>Actinomycetota</taxon>
        <taxon>Actinomycetes</taxon>
        <taxon>Micrococcales</taxon>
        <taxon>Promicromonosporaceae</taxon>
        <taxon>Isoptericola</taxon>
    </lineage>
</organism>
<dbReference type="Proteomes" id="UP001310387">
    <property type="component" value="Unassembled WGS sequence"/>
</dbReference>
<feature type="transmembrane region" description="Helical" evidence="1">
    <location>
        <begin position="55"/>
        <end position="76"/>
    </location>
</feature>
<evidence type="ECO:0000313" key="2">
    <source>
        <dbReference type="EMBL" id="MEG3613763.1"/>
    </source>
</evidence>
<evidence type="ECO:0000256" key="1">
    <source>
        <dbReference type="SAM" id="Phobius"/>
    </source>
</evidence>
<keyword evidence="1" id="KW-0812">Transmembrane</keyword>
<evidence type="ECO:0008006" key="4">
    <source>
        <dbReference type="Google" id="ProtNLM"/>
    </source>
</evidence>
<gene>
    <name evidence="2" type="ORF">V5O49_01350</name>
</gene>
<evidence type="ECO:0000313" key="3">
    <source>
        <dbReference type="Proteomes" id="UP001310387"/>
    </source>
</evidence>
<feature type="transmembrane region" description="Helical" evidence="1">
    <location>
        <begin position="88"/>
        <end position="111"/>
    </location>
</feature>
<keyword evidence="3" id="KW-1185">Reference proteome</keyword>
<proteinExistence type="predicted"/>
<reference evidence="2" key="1">
    <citation type="journal article" date="2024" name="Antonie Van Leeuwenhoek">
        <title>Isoptericola haloaureus sp. nov., a dimorphic actinobacterium isolated from mangrove sediments of southeast India, implicating biosaline agricultural significance through nitrogen fixation and salt tolerance genes.</title>
        <authorList>
            <person name="Prathaban M."/>
            <person name="Prathiviraj R."/>
            <person name="Ravichandran M."/>
            <person name="Natarajan S.D."/>
            <person name="Sobanaa M."/>
            <person name="Hari Krishna Kumar S."/>
            <person name="Chandrasekar V."/>
            <person name="Selvin J."/>
        </authorList>
    </citation>
    <scope>NUCLEOTIDE SEQUENCE</scope>
    <source>
        <strain evidence="2">MP1014</strain>
    </source>
</reference>
<accession>A0ABU7Z301</accession>
<keyword evidence="1" id="KW-0472">Membrane</keyword>
<reference evidence="2" key="2">
    <citation type="submission" date="2024-02" db="EMBL/GenBank/DDBJ databases">
        <authorList>
            <person name="Prathaban M."/>
            <person name="Mythili R."/>
            <person name="Sharmila Devi N."/>
            <person name="Sobanaa M."/>
            <person name="Prathiviraj R."/>
            <person name="Selvin J."/>
        </authorList>
    </citation>
    <scope>NUCLEOTIDE SEQUENCE</scope>
    <source>
        <strain evidence="2">MP1014</strain>
    </source>
</reference>
<dbReference type="EMBL" id="JBAGLP010000099">
    <property type="protein sequence ID" value="MEG3613763.1"/>
    <property type="molecule type" value="Genomic_DNA"/>
</dbReference>
<comment type="caution">
    <text evidence="2">The sequence shown here is derived from an EMBL/GenBank/DDBJ whole genome shotgun (WGS) entry which is preliminary data.</text>
</comment>
<dbReference type="RefSeq" id="WP_332900655.1">
    <property type="nucleotide sequence ID" value="NZ_JBAGLP010000099.1"/>
</dbReference>
<feature type="transmembrane region" description="Helical" evidence="1">
    <location>
        <begin position="12"/>
        <end position="35"/>
    </location>
</feature>